<dbReference type="Proteomes" id="UP000284120">
    <property type="component" value="Unassembled WGS sequence"/>
</dbReference>
<protein>
    <recommendedName>
        <fullName evidence="3">YdeI/OmpD-associated family protein</fullName>
    </recommendedName>
</protein>
<reference evidence="1 2" key="1">
    <citation type="submission" date="2018-06" db="EMBL/GenBank/DDBJ databases">
        <title>Pedobacter endophyticus sp. nov., an endophytic bacterium isolated from a leaf of Triticum aestivum.</title>
        <authorList>
            <person name="Zhang L."/>
        </authorList>
    </citation>
    <scope>NUCLEOTIDE SEQUENCE [LARGE SCALE GENOMIC DNA]</scope>
    <source>
        <strain evidence="1 2">CM134L-2</strain>
    </source>
</reference>
<comment type="caution">
    <text evidence="1">The sequence shown here is derived from an EMBL/GenBank/DDBJ whole genome shotgun (WGS) entry which is preliminary data.</text>
</comment>
<dbReference type="EMBL" id="SAYW01000001">
    <property type="protein sequence ID" value="RWU10242.1"/>
    <property type="molecule type" value="Genomic_DNA"/>
</dbReference>
<dbReference type="Pfam" id="PF13376">
    <property type="entry name" value="OmdA"/>
    <property type="match status" value="1"/>
</dbReference>
<evidence type="ECO:0008006" key="3">
    <source>
        <dbReference type="Google" id="ProtNLM"/>
    </source>
</evidence>
<evidence type="ECO:0000313" key="1">
    <source>
        <dbReference type="EMBL" id="RWU10242.1"/>
    </source>
</evidence>
<dbReference type="AlphaFoldDB" id="A0A443Z141"/>
<sequence>MDHPFLKKLQIKRGFKVSIINAPENAAAIFGEIPSDITFNYNIQQQQEAYLIFAITKADMFTALKAIEKSIVDKTIVWIFYPKAKTPLAADLNLMQSWEDLTKLNLAPCGSAAVNEIWTGIRIKTAASQKRSGVGNAEIAHNEYGQYIDVVNKIVTLPEDLKIALSAQPEALSYYETLAYSHRKEYVLWVITAKQEKTRTDRIHKMIEKLLSKKKNPAEK</sequence>
<name>A0A443Z141_9SPHI</name>
<keyword evidence="2" id="KW-1185">Reference proteome</keyword>
<gene>
    <name evidence="1" type="ORF">DPV69_02540</name>
</gene>
<organism evidence="1 2">
    <name type="scientific">Pedobacter chitinilyticus</name>
    <dbReference type="NCBI Taxonomy" id="2233776"/>
    <lineage>
        <taxon>Bacteria</taxon>
        <taxon>Pseudomonadati</taxon>
        <taxon>Bacteroidota</taxon>
        <taxon>Sphingobacteriia</taxon>
        <taxon>Sphingobacteriales</taxon>
        <taxon>Sphingobacteriaceae</taxon>
        <taxon>Pedobacter</taxon>
    </lineage>
</organism>
<dbReference type="RefSeq" id="WP_113645736.1">
    <property type="nucleotide sequence ID" value="NZ_QMHN01000001.1"/>
</dbReference>
<accession>A0A443Z141</accession>
<dbReference type="OrthoDB" id="9800461at2"/>
<proteinExistence type="predicted"/>
<evidence type="ECO:0000313" key="2">
    <source>
        <dbReference type="Proteomes" id="UP000284120"/>
    </source>
</evidence>